<accession>A0A4R5P7U2</accession>
<dbReference type="Pfam" id="PF01436">
    <property type="entry name" value="NHL"/>
    <property type="match status" value="1"/>
</dbReference>
<evidence type="ECO:0000313" key="4">
    <source>
        <dbReference type="EMBL" id="TDH19479.1"/>
    </source>
</evidence>
<feature type="transmembrane region" description="Helical" evidence="3">
    <location>
        <begin position="250"/>
        <end position="275"/>
    </location>
</feature>
<protein>
    <recommendedName>
        <fullName evidence="6">Serine/threonine-protein kinase PknD</fullName>
    </recommendedName>
</protein>
<dbReference type="InterPro" id="IPR011042">
    <property type="entry name" value="6-blade_b-propeller_TolB-like"/>
</dbReference>
<organism evidence="4 5">
    <name type="scientific">Mycobacteroides franklinii</name>
    <dbReference type="NCBI Taxonomy" id="948102"/>
    <lineage>
        <taxon>Bacteria</taxon>
        <taxon>Bacillati</taxon>
        <taxon>Actinomycetota</taxon>
        <taxon>Actinomycetes</taxon>
        <taxon>Mycobacteriales</taxon>
        <taxon>Mycobacteriaceae</taxon>
        <taxon>Mycobacteroides</taxon>
    </lineage>
</organism>
<feature type="transmembrane region" description="Helical" evidence="3">
    <location>
        <begin position="160"/>
        <end position="183"/>
    </location>
</feature>
<keyword evidence="3" id="KW-1133">Transmembrane helix</keyword>
<reference evidence="4 5" key="1">
    <citation type="journal article" date="2019" name="Sci. Rep.">
        <title>Extended insight into the Mycobacterium chelonae-abscessus complex through whole genome sequencing of Mycobacterium salmoniphilum outbreak and Mycobacterium salmoniphilum-like strains.</title>
        <authorList>
            <person name="Behra P.R.K."/>
            <person name="Das S."/>
            <person name="Pettersson B.M.F."/>
            <person name="Shirreff L."/>
            <person name="DuCote T."/>
            <person name="Jacobsson K.G."/>
            <person name="Ennis D.G."/>
            <person name="Kirsebom L.A."/>
        </authorList>
    </citation>
    <scope>NUCLEOTIDE SEQUENCE [LARGE SCALE GENOMIC DNA]</scope>
    <source>
        <strain evidence="4 5">DSM 45524</strain>
    </source>
</reference>
<feature type="transmembrane region" description="Helical" evidence="3">
    <location>
        <begin position="127"/>
        <end position="148"/>
    </location>
</feature>
<dbReference type="RefSeq" id="WP_078332835.1">
    <property type="nucleotide sequence ID" value="NZ_MAFQ01000001.1"/>
</dbReference>
<keyword evidence="1" id="KW-0677">Repeat</keyword>
<keyword evidence="3" id="KW-0812">Transmembrane</keyword>
<name>A0A4R5P7U2_9MYCO</name>
<dbReference type="Gene3D" id="2.120.10.30">
    <property type="entry name" value="TolB, C-terminal domain"/>
    <property type="match status" value="1"/>
</dbReference>
<evidence type="ECO:0000313" key="5">
    <source>
        <dbReference type="Proteomes" id="UP000295627"/>
    </source>
</evidence>
<feature type="transmembrane region" description="Helical" evidence="3">
    <location>
        <begin position="195"/>
        <end position="213"/>
    </location>
</feature>
<dbReference type="PROSITE" id="PS51125">
    <property type="entry name" value="NHL"/>
    <property type="match status" value="1"/>
</dbReference>
<proteinExistence type="predicted"/>
<feature type="transmembrane region" description="Helical" evidence="3">
    <location>
        <begin position="90"/>
        <end position="115"/>
    </location>
</feature>
<dbReference type="InterPro" id="IPR050952">
    <property type="entry name" value="TRIM-NHL_E3_ligases"/>
</dbReference>
<evidence type="ECO:0000256" key="1">
    <source>
        <dbReference type="ARBA" id="ARBA00022737"/>
    </source>
</evidence>
<dbReference type="EMBL" id="RXLR01000019">
    <property type="protein sequence ID" value="TDH19479.1"/>
    <property type="molecule type" value="Genomic_DNA"/>
</dbReference>
<keyword evidence="3" id="KW-0472">Membrane</keyword>
<evidence type="ECO:0000256" key="2">
    <source>
        <dbReference type="PROSITE-ProRule" id="PRU00504"/>
    </source>
</evidence>
<dbReference type="InterPro" id="IPR001258">
    <property type="entry name" value="NHL_repeat"/>
</dbReference>
<dbReference type="SUPFAM" id="SSF63829">
    <property type="entry name" value="Calcium-dependent phosphotriesterase"/>
    <property type="match status" value="1"/>
</dbReference>
<comment type="caution">
    <text evidence="4">The sequence shown here is derived from an EMBL/GenBank/DDBJ whole genome shotgun (WGS) entry which is preliminary data.</text>
</comment>
<evidence type="ECO:0000256" key="3">
    <source>
        <dbReference type="SAM" id="Phobius"/>
    </source>
</evidence>
<gene>
    <name evidence="4" type="ORF">EJ571_23370</name>
</gene>
<feature type="repeat" description="NHL" evidence="2">
    <location>
        <begin position="396"/>
        <end position="426"/>
    </location>
</feature>
<evidence type="ECO:0008006" key="6">
    <source>
        <dbReference type="Google" id="ProtNLM"/>
    </source>
</evidence>
<dbReference type="Proteomes" id="UP000295627">
    <property type="component" value="Unassembled WGS sequence"/>
</dbReference>
<dbReference type="GO" id="GO:0008270">
    <property type="term" value="F:zinc ion binding"/>
    <property type="evidence" value="ECO:0007669"/>
    <property type="project" value="UniProtKB-KW"/>
</dbReference>
<dbReference type="Gene3D" id="2.40.10.500">
    <property type="match status" value="1"/>
</dbReference>
<sequence>MTGPDRIAELSQRITTLTGQTLSRDEVMTVVGRAFEHQVDLDDDGQLRALLGGLASSPVVRGPAVAAPQPGRPAVPPREPSPSGATAKTAAVLALLGGIANLAIGAVFFATGNYVSENDTMPGWYHAVYYVVAGGSVIVGGALLTGAVMMFRRKRFGPRIVAVGCALCLAVFFGDLAMTFAAADEGGVGMSGSPGRHLSGLVFPVLTLVLVLLPSTKRWVMREALLADGHLLPSQVPSDSPIPRTKTRGVVHIAGIVLVAASVVAGGVFVVNHFVRTQSTRTQSTTASSPDRRQIELPFADFDIVPLYGIAIDTGGNVYVSAEAGMFKLAPDTAAPIKLPFPKLRSTSYNEWHGPSDVAVDVAGNVYATYGQANRVLKLAVGASAPSELPLTDLGWPRGVAVDAAGNVYVADADSDNPRVLKLAVGADAPTKLPFVELEKPAGVAVDAGGNVYVTDVGAVHNGVFKLAAGSRTSTELPFNGWSRRSGIVVDTAGDIYVVDEHAKKVLKLAAGADAPTTLPFGDLNSPRAVAVDSTGDVYVIDGSGSNDRVVKLYAQ</sequence>
<dbReference type="PANTHER" id="PTHR24104:SF25">
    <property type="entry name" value="PROTEIN LIN-41"/>
    <property type="match status" value="1"/>
</dbReference>
<dbReference type="AlphaFoldDB" id="A0A4R5P7U2"/>
<dbReference type="PANTHER" id="PTHR24104">
    <property type="entry name" value="E3 UBIQUITIN-PROTEIN LIGASE NHLRC1-RELATED"/>
    <property type="match status" value="1"/>
</dbReference>